<evidence type="ECO:0000313" key="3">
    <source>
        <dbReference type="Proteomes" id="UP001444071"/>
    </source>
</evidence>
<accession>A0ABV0W1F2</accession>
<proteinExistence type="predicted"/>
<feature type="transmembrane region" description="Helical" evidence="1">
    <location>
        <begin position="54"/>
        <end position="72"/>
    </location>
</feature>
<comment type="caution">
    <text evidence="2">The sequence shown here is derived from an EMBL/GenBank/DDBJ whole genome shotgun (WGS) entry which is preliminary data.</text>
</comment>
<keyword evidence="1" id="KW-1133">Transmembrane helix</keyword>
<keyword evidence="3" id="KW-1185">Reference proteome</keyword>
<sequence length="114" mass="12602">MNCSFLEIKPTFTELIQPVPRKLIMTNVFPVQVIVAISQVPLSGSSYKSMTVKMCVFSSKMLLCILFVALTWTRHAVTQMFNGDIYQPCFAKSSVVKTSPGYADSLSDLLLNSG</sequence>
<gene>
    <name evidence="2" type="ORF">XENORESO_012934</name>
</gene>
<keyword evidence="1" id="KW-0812">Transmembrane</keyword>
<dbReference type="EMBL" id="JAHRIM010020424">
    <property type="protein sequence ID" value="MEQ2262476.1"/>
    <property type="molecule type" value="Genomic_DNA"/>
</dbReference>
<reference evidence="2 3" key="1">
    <citation type="submission" date="2021-06" db="EMBL/GenBank/DDBJ databases">
        <authorList>
            <person name="Palmer J.M."/>
        </authorList>
    </citation>
    <scope>NUCLEOTIDE SEQUENCE [LARGE SCALE GENOMIC DNA]</scope>
    <source>
        <strain evidence="2 3">XR_2019</strain>
        <tissue evidence="2">Muscle</tissue>
    </source>
</reference>
<keyword evidence="1" id="KW-0472">Membrane</keyword>
<name>A0ABV0W1F2_9TELE</name>
<protein>
    <submittedName>
        <fullName evidence="2">Uncharacterized protein</fullName>
    </submittedName>
</protein>
<dbReference type="Proteomes" id="UP001444071">
    <property type="component" value="Unassembled WGS sequence"/>
</dbReference>
<evidence type="ECO:0000313" key="2">
    <source>
        <dbReference type="EMBL" id="MEQ2262476.1"/>
    </source>
</evidence>
<evidence type="ECO:0000256" key="1">
    <source>
        <dbReference type="SAM" id="Phobius"/>
    </source>
</evidence>
<organism evidence="2 3">
    <name type="scientific">Xenotaenia resolanae</name>
    <dbReference type="NCBI Taxonomy" id="208358"/>
    <lineage>
        <taxon>Eukaryota</taxon>
        <taxon>Metazoa</taxon>
        <taxon>Chordata</taxon>
        <taxon>Craniata</taxon>
        <taxon>Vertebrata</taxon>
        <taxon>Euteleostomi</taxon>
        <taxon>Actinopterygii</taxon>
        <taxon>Neopterygii</taxon>
        <taxon>Teleostei</taxon>
        <taxon>Neoteleostei</taxon>
        <taxon>Acanthomorphata</taxon>
        <taxon>Ovalentaria</taxon>
        <taxon>Atherinomorphae</taxon>
        <taxon>Cyprinodontiformes</taxon>
        <taxon>Goodeidae</taxon>
        <taxon>Xenotaenia</taxon>
    </lineage>
</organism>